<proteinExistence type="predicted"/>
<comment type="caution">
    <text evidence="1">The sequence shown here is derived from an EMBL/GenBank/DDBJ whole genome shotgun (WGS) entry which is preliminary data.</text>
</comment>
<evidence type="ECO:0000313" key="1">
    <source>
        <dbReference type="EMBL" id="KAJ0092405.1"/>
    </source>
</evidence>
<sequence length="242" mass="26453">MEDLSFYIGVIRQCYFSAGVSFSSCMICGCSGTFWRIIKHKSTENFESLPYICTLLNSSLWTYYGITKPGEYLVATVNGFGILVEAIYVTLFLIYAPSKQIRCKTAALVGILDVGFLATAILVTRLALQGELRIDALGFICAGLNVIMYASPLSAMKTVVTTKSVEYMPFFLSFFLFLNGGIWAFYALLVGDIFLGVPNGAGFVLGTAQLVLYAIYRNAKPSKNVANALEEGTQHEPLISPS</sequence>
<protein>
    <submittedName>
        <fullName evidence="1">Uncharacterized protein</fullName>
    </submittedName>
</protein>
<keyword evidence="2" id="KW-1185">Reference proteome</keyword>
<reference evidence="2" key="1">
    <citation type="journal article" date="2023" name="G3 (Bethesda)">
        <title>Genome assembly and association tests identify interacting loci associated with vigor, precocity, and sex in interspecific pistachio rootstocks.</title>
        <authorList>
            <person name="Palmer W."/>
            <person name="Jacygrad E."/>
            <person name="Sagayaradj S."/>
            <person name="Cavanaugh K."/>
            <person name="Han R."/>
            <person name="Bertier L."/>
            <person name="Beede B."/>
            <person name="Kafkas S."/>
            <person name="Golino D."/>
            <person name="Preece J."/>
            <person name="Michelmore R."/>
        </authorList>
    </citation>
    <scope>NUCLEOTIDE SEQUENCE [LARGE SCALE GENOMIC DNA]</scope>
</reference>
<evidence type="ECO:0000313" key="2">
    <source>
        <dbReference type="Proteomes" id="UP001164250"/>
    </source>
</evidence>
<gene>
    <name evidence="1" type="ORF">Patl1_25028</name>
</gene>
<name>A0ACC1B0B5_9ROSI</name>
<dbReference type="Proteomes" id="UP001164250">
    <property type="component" value="Chromosome 7"/>
</dbReference>
<accession>A0ACC1B0B5</accession>
<dbReference type="EMBL" id="CM047903">
    <property type="protein sequence ID" value="KAJ0092405.1"/>
    <property type="molecule type" value="Genomic_DNA"/>
</dbReference>
<organism evidence="1 2">
    <name type="scientific">Pistacia atlantica</name>
    <dbReference type="NCBI Taxonomy" id="434234"/>
    <lineage>
        <taxon>Eukaryota</taxon>
        <taxon>Viridiplantae</taxon>
        <taxon>Streptophyta</taxon>
        <taxon>Embryophyta</taxon>
        <taxon>Tracheophyta</taxon>
        <taxon>Spermatophyta</taxon>
        <taxon>Magnoliopsida</taxon>
        <taxon>eudicotyledons</taxon>
        <taxon>Gunneridae</taxon>
        <taxon>Pentapetalae</taxon>
        <taxon>rosids</taxon>
        <taxon>malvids</taxon>
        <taxon>Sapindales</taxon>
        <taxon>Anacardiaceae</taxon>
        <taxon>Pistacia</taxon>
    </lineage>
</organism>